<sequence length="117" mass="12147">MRRDPGTGPDSNGAPSGVRFGVGVQVIVRLDRTRFPDSLAEDPIGVIVAPGELSGSAFYAPTTRREASWEVQFEEPFYGLDGSGPHESAVVPQGLLEAAPDSGLPGSDRPGTGQPAS</sequence>
<reference evidence="2 3" key="1">
    <citation type="submission" date="2018-09" db="EMBL/GenBank/DDBJ databases">
        <title>Novel species of Cryobacterium.</title>
        <authorList>
            <person name="Liu Q."/>
            <person name="Xin Y.-H."/>
        </authorList>
    </citation>
    <scope>NUCLEOTIDE SEQUENCE [LARGE SCALE GENOMIC DNA]</scope>
    <source>
        <strain evidence="2 3">Hh39</strain>
    </source>
</reference>
<dbReference type="OrthoDB" id="3543799at2"/>
<dbReference type="AlphaFoldDB" id="A0A3A5M7D2"/>
<evidence type="ECO:0000313" key="2">
    <source>
        <dbReference type="EMBL" id="RJT84638.1"/>
    </source>
</evidence>
<dbReference type="RefSeq" id="WP_119976632.1">
    <property type="nucleotide sequence ID" value="NZ_JBHSQA010000002.1"/>
</dbReference>
<comment type="caution">
    <text evidence="2">The sequence shown here is derived from an EMBL/GenBank/DDBJ whole genome shotgun (WGS) entry which is preliminary data.</text>
</comment>
<evidence type="ECO:0000256" key="1">
    <source>
        <dbReference type="SAM" id="MobiDB-lite"/>
    </source>
</evidence>
<name>A0A3A5M7D2_9MICO</name>
<dbReference type="EMBL" id="QZVS01000097">
    <property type="protein sequence ID" value="RJT84638.1"/>
    <property type="molecule type" value="Genomic_DNA"/>
</dbReference>
<accession>A0A3A5M7D2</accession>
<protein>
    <submittedName>
        <fullName evidence="2">Uncharacterized protein</fullName>
    </submittedName>
</protein>
<evidence type="ECO:0000313" key="3">
    <source>
        <dbReference type="Proteomes" id="UP000272015"/>
    </source>
</evidence>
<gene>
    <name evidence="2" type="ORF">D6T64_21005</name>
</gene>
<dbReference type="Proteomes" id="UP000272015">
    <property type="component" value="Unassembled WGS sequence"/>
</dbReference>
<proteinExistence type="predicted"/>
<feature type="region of interest" description="Disordered" evidence="1">
    <location>
        <begin position="79"/>
        <end position="117"/>
    </location>
</feature>
<keyword evidence="3" id="KW-1185">Reference proteome</keyword>
<organism evidence="2 3">
    <name type="scientific">Cryobacterium melibiosiphilum</name>
    <dbReference type="NCBI Taxonomy" id="995039"/>
    <lineage>
        <taxon>Bacteria</taxon>
        <taxon>Bacillati</taxon>
        <taxon>Actinomycetota</taxon>
        <taxon>Actinomycetes</taxon>
        <taxon>Micrococcales</taxon>
        <taxon>Microbacteriaceae</taxon>
        <taxon>Cryobacterium</taxon>
    </lineage>
</organism>